<name>A0A1R1AZP0_PAELA</name>
<dbReference type="NCBIfam" id="TIGR02887">
    <property type="entry name" value="spore_ger_x_C"/>
    <property type="match status" value="1"/>
</dbReference>
<gene>
    <name evidence="10" type="ORF">BK123_18860</name>
</gene>
<dbReference type="Proteomes" id="UP000187074">
    <property type="component" value="Unassembled WGS sequence"/>
</dbReference>
<dbReference type="InterPro" id="IPR057336">
    <property type="entry name" value="GerAC_N"/>
</dbReference>
<reference evidence="10 11" key="1">
    <citation type="submission" date="2016-11" db="EMBL/GenBank/DDBJ databases">
        <title>Paenibacillus species isolates.</title>
        <authorList>
            <person name="Beno S.M."/>
        </authorList>
    </citation>
    <scope>NUCLEOTIDE SEQUENCE [LARGE SCALE GENOMIC DNA]</scope>
    <source>
        <strain evidence="10 11">FSL F4-0100</strain>
    </source>
</reference>
<sequence length="369" mass="42299">MKDLKRWLVWLMCCSFLFVSGCDFRDIDLRLFVVSIGIDVSEKNPDMNRFTFKMAIPSGDPKIGDKKSFLITQESTSIAEAIREVKSKVDKELDFGHCKGVMYGEAYARKNISKIQDWTVRRRDMQLLMYPAVAIPSAEAVLKTDPPTERIAGNAIFLALSEDGTESPFITRTYSFDLSRRMLEEGEDPVMPVVETTTDKILNIERVALMDKDKVKVILTPDETRLFNLLDRRNLSTNFGTKMDGKLLEVNTDRTRARYKIVTDKPGEETIDFNIRITAILEEKEDPTQLNQKGLHKIEEQFSKELSQAVKNLLEKIQKTGLDPLGFGLRYGGTHWNNKTEMEEWDAMYPHAKFNVSVMVKIKSTGYKR</sequence>
<dbReference type="InterPro" id="IPR038501">
    <property type="entry name" value="Spore_GerAC_C_sf"/>
</dbReference>
<feature type="domain" description="Spore germination protein N-terminal" evidence="9">
    <location>
        <begin position="23"/>
        <end position="195"/>
    </location>
</feature>
<evidence type="ECO:0000259" key="8">
    <source>
        <dbReference type="Pfam" id="PF05504"/>
    </source>
</evidence>
<organism evidence="10 11">
    <name type="scientific">Paenibacillus lautus</name>
    <name type="common">Bacillus lautus</name>
    <dbReference type="NCBI Taxonomy" id="1401"/>
    <lineage>
        <taxon>Bacteria</taxon>
        <taxon>Bacillati</taxon>
        <taxon>Bacillota</taxon>
        <taxon>Bacilli</taxon>
        <taxon>Bacillales</taxon>
        <taxon>Paenibacillaceae</taxon>
        <taxon>Paenibacillus</taxon>
    </lineage>
</organism>
<proteinExistence type="inferred from homology"/>
<dbReference type="GO" id="GO:0016020">
    <property type="term" value="C:membrane"/>
    <property type="evidence" value="ECO:0007669"/>
    <property type="project" value="UniProtKB-SubCell"/>
</dbReference>
<evidence type="ECO:0000256" key="3">
    <source>
        <dbReference type="ARBA" id="ARBA00022544"/>
    </source>
</evidence>
<dbReference type="InterPro" id="IPR008844">
    <property type="entry name" value="Spore_GerAC-like"/>
</dbReference>
<dbReference type="Pfam" id="PF25198">
    <property type="entry name" value="Spore_GerAC_N"/>
    <property type="match status" value="1"/>
</dbReference>
<dbReference type="RefSeq" id="WP_076323909.1">
    <property type="nucleotide sequence ID" value="NZ_MRTF01000006.1"/>
</dbReference>
<evidence type="ECO:0000256" key="1">
    <source>
        <dbReference type="ARBA" id="ARBA00004635"/>
    </source>
</evidence>
<dbReference type="OrthoDB" id="2433998at2"/>
<dbReference type="PANTHER" id="PTHR35789">
    <property type="entry name" value="SPORE GERMINATION PROTEIN B3"/>
    <property type="match status" value="1"/>
</dbReference>
<comment type="caution">
    <text evidence="10">The sequence shown here is derived from an EMBL/GenBank/DDBJ whole genome shotgun (WGS) entry which is preliminary data.</text>
</comment>
<comment type="subcellular location">
    <subcellularLocation>
        <location evidence="1">Membrane</location>
        <topology evidence="1">Lipid-anchor</topology>
    </subcellularLocation>
</comment>
<keyword evidence="5" id="KW-0472">Membrane</keyword>
<evidence type="ECO:0000313" key="10">
    <source>
        <dbReference type="EMBL" id="OME91517.1"/>
    </source>
</evidence>
<evidence type="ECO:0000256" key="4">
    <source>
        <dbReference type="ARBA" id="ARBA00022729"/>
    </source>
</evidence>
<evidence type="ECO:0000256" key="6">
    <source>
        <dbReference type="ARBA" id="ARBA00023139"/>
    </source>
</evidence>
<evidence type="ECO:0000259" key="9">
    <source>
        <dbReference type="Pfam" id="PF25198"/>
    </source>
</evidence>
<dbReference type="PROSITE" id="PS51257">
    <property type="entry name" value="PROKAR_LIPOPROTEIN"/>
    <property type="match status" value="1"/>
</dbReference>
<keyword evidence="6" id="KW-0564">Palmitate</keyword>
<keyword evidence="3" id="KW-0309">Germination</keyword>
<dbReference type="GO" id="GO:0009847">
    <property type="term" value="P:spore germination"/>
    <property type="evidence" value="ECO:0007669"/>
    <property type="project" value="InterPro"/>
</dbReference>
<keyword evidence="7" id="KW-0449">Lipoprotein</keyword>
<keyword evidence="4" id="KW-0732">Signal</keyword>
<dbReference type="EMBL" id="MRTF01000006">
    <property type="protein sequence ID" value="OME91517.1"/>
    <property type="molecule type" value="Genomic_DNA"/>
</dbReference>
<dbReference type="PANTHER" id="PTHR35789:SF1">
    <property type="entry name" value="SPORE GERMINATION PROTEIN B3"/>
    <property type="match status" value="1"/>
</dbReference>
<dbReference type="Gene3D" id="3.30.300.210">
    <property type="entry name" value="Nutrient germinant receptor protein C, domain 3"/>
    <property type="match status" value="1"/>
</dbReference>
<feature type="domain" description="Spore germination GerAC-like C-terminal" evidence="8">
    <location>
        <begin position="207"/>
        <end position="366"/>
    </location>
</feature>
<comment type="similarity">
    <text evidence="2">Belongs to the GerABKC lipoprotein family.</text>
</comment>
<dbReference type="InterPro" id="IPR046953">
    <property type="entry name" value="Spore_GerAC-like_C"/>
</dbReference>
<protein>
    <submittedName>
        <fullName evidence="10">Spore gernimation protein GerC</fullName>
    </submittedName>
</protein>
<dbReference type="AlphaFoldDB" id="A0A1R1AZP0"/>
<dbReference type="STRING" id="1401.BK123_18860"/>
<dbReference type="Pfam" id="PF05504">
    <property type="entry name" value="Spore_GerAC"/>
    <property type="match status" value="1"/>
</dbReference>
<evidence type="ECO:0000256" key="7">
    <source>
        <dbReference type="ARBA" id="ARBA00023288"/>
    </source>
</evidence>
<evidence type="ECO:0000256" key="2">
    <source>
        <dbReference type="ARBA" id="ARBA00007886"/>
    </source>
</evidence>
<evidence type="ECO:0000313" key="11">
    <source>
        <dbReference type="Proteomes" id="UP000187074"/>
    </source>
</evidence>
<evidence type="ECO:0000256" key="5">
    <source>
        <dbReference type="ARBA" id="ARBA00023136"/>
    </source>
</evidence>
<accession>A0A1R1AZP0</accession>